<feature type="transmembrane region" description="Helical" evidence="1">
    <location>
        <begin position="5"/>
        <end position="23"/>
    </location>
</feature>
<dbReference type="EMBL" id="UINC01010233">
    <property type="protein sequence ID" value="SVA45605.1"/>
    <property type="molecule type" value="Genomic_DNA"/>
</dbReference>
<gene>
    <name evidence="2" type="ORF">METZ01_LOCUS98459</name>
</gene>
<dbReference type="AlphaFoldDB" id="A0A381VZ97"/>
<keyword evidence="1" id="KW-1133">Transmembrane helix</keyword>
<organism evidence="2">
    <name type="scientific">marine metagenome</name>
    <dbReference type="NCBI Taxonomy" id="408172"/>
    <lineage>
        <taxon>unclassified sequences</taxon>
        <taxon>metagenomes</taxon>
        <taxon>ecological metagenomes</taxon>
    </lineage>
</organism>
<accession>A0A381VZ97</accession>
<protein>
    <submittedName>
        <fullName evidence="2">Uncharacterized protein</fullName>
    </submittedName>
</protein>
<keyword evidence="1" id="KW-0472">Membrane</keyword>
<feature type="transmembrane region" description="Helical" evidence="1">
    <location>
        <begin position="43"/>
        <end position="61"/>
    </location>
</feature>
<feature type="non-terminal residue" evidence="2">
    <location>
        <position position="81"/>
    </location>
</feature>
<sequence>MRSHIYLSVLGLLSLILYLGLTGLSKDFNWGEGYSERPILEYLAIYFSIFSLYTLACLSVFKSNWTQKTFWVLIAFGLLFR</sequence>
<name>A0A381VZ97_9ZZZZ</name>
<keyword evidence="1" id="KW-0812">Transmembrane</keyword>
<evidence type="ECO:0000256" key="1">
    <source>
        <dbReference type="SAM" id="Phobius"/>
    </source>
</evidence>
<reference evidence="2" key="1">
    <citation type="submission" date="2018-05" db="EMBL/GenBank/DDBJ databases">
        <authorList>
            <person name="Lanie J.A."/>
            <person name="Ng W.-L."/>
            <person name="Kazmierczak K.M."/>
            <person name="Andrzejewski T.M."/>
            <person name="Davidsen T.M."/>
            <person name="Wayne K.J."/>
            <person name="Tettelin H."/>
            <person name="Glass J.I."/>
            <person name="Rusch D."/>
            <person name="Podicherti R."/>
            <person name="Tsui H.-C.T."/>
            <person name="Winkler M.E."/>
        </authorList>
    </citation>
    <scope>NUCLEOTIDE SEQUENCE</scope>
</reference>
<evidence type="ECO:0000313" key="2">
    <source>
        <dbReference type="EMBL" id="SVA45605.1"/>
    </source>
</evidence>
<proteinExistence type="predicted"/>